<keyword evidence="4" id="KW-0614">Plasmid</keyword>
<evidence type="ECO:0000313" key="3">
    <source>
        <dbReference type="EMBL" id="KTC64645.1"/>
    </source>
</evidence>
<evidence type="ECO:0000313" key="6">
    <source>
        <dbReference type="Proteomes" id="UP000281170"/>
    </source>
</evidence>
<feature type="transmembrane region" description="Helical" evidence="2">
    <location>
        <begin position="257"/>
        <end position="280"/>
    </location>
</feature>
<keyword evidence="5" id="KW-1185">Reference proteome</keyword>
<reference evidence="4 6" key="2">
    <citation type="submission" date="2018-12" db="EMBL/GenBank/DDBJ databases">
        <authorList>
            <consortium name="Pathogen Informatics"/>
        </authorList>
    </citation>
    <scope>NUCLEOTIDE SEQUENCE [LARGE SCALE GENOMIC DNA]</scope>
    <source>
        <strain evidence="4 6">NCTC12735</strain>
        <plasmid evidence="6">24</plasmid>
    </source>
</reference>
<dbReference type="AlphaFoldDB" id="A0A0W0R0R9"/>
<gene>
    <name evidence="3" type="ORF">Lade_1939</name>
    <name evidence="4" type="ORF">NCTC12735_01760</name>
</gene>
<dbReference type="Proteomes" id="UP000054859">
    <property type="component" value="Unassembled WGS sequence"/>
</dbReference>
<dbReference type="Proteomes" id="UP000281170">
    <property type="component" value="Plasmid 24"/>
</dbReference>
<geneLocation type="plasmid" evidence="4 6">
    <name>24</name>
</geneLocation>
<keyword evidence="2" id="KW-1133">Transmembrane helix</keyword>
<dbReference type="STRING" id="45056.Lade_1939"/>
<evidence type="ECO:0000313" key="4">
    <source>
        <dbReference type="EMBL" id="VEH86113.1"/>
    </source>
</evidence>
<dbReference type="RefSeq" id="WP_058463000.1">
    <property type="nucleotide sequence ID" value="NZ_CAAAHS010000001.1"/>
</dbReference>
<proteinExistence type="predicted"/>
<accession>A0A0W0R0R9</accession>
<evidence type="ECO:0000256" key="2">
    <source>
        <dbReference type="SAM" id="Phobius"/>
    </source>
</evidence>
<dbReference type="PATRIC" id="fig|45056.6.peg.2000"/>
<dbReference type="KEGG" id="ladl:NCTC12735_01760"/>
<dbReference type="EMBL" id="LR134433">
    <property type="protein sequence ID" value="VEH86113.1"/>
    <property type="molecule type" value="Genomic_DNA"/>
</dbReference>
<organism evidence="3 5">
    <name type="scientific">Legionella adelaidensis</name>
    <dbReference type="NCBI Taxonomy" id="45056"/>
    <lineage>
        <taxon>Bacteria</taxon>
        <taxon>Pseudomonadati</taxon>
        <taxon>Pseudomonadota</taxon>
        <taxon>Gammaproteobacteria</taxon>
        <taxon>Legionellales</taxon>
        <taxon>Legionellaceae</taxon>
        <taxon>Legionella</taxon>
    </lineage>
</organism>
<name>A0A0W0R0R9_9GAMM</name>
<sequence>MPSKHESLRRADNICVNLYKTDGVEPRIPHLNRLRGAFQTYIESLPGDKVPVYTNDLKIIEERFFVYMILMARIATNKYSLTDHYRGKGYRREFHIDIEGWPVSKSDPHYPQWLAFLKEAIAIFKEQNPQLDATSWVGPEQTLTDDLDVPQSDPDLSSDHTSEAPGLDASVDTEREKLVEPLLKSLREMAAYGETLKKDSPYKGEEIVDLSEALQDDLLGYLRNPSSQSKADFVKTFREKLHSKDELMATHRKQWKVIVANVLVALTGFGFIAVGLSLLLTGHGLFNKTKSTGLVEKVDSTLENTKWNAPCCNSVG</sequence>
<reference evidence="3 5" key="1">
    <citation type="submission" date="2015-11" db="EMBL/GenBank/DDBJ databases">
        <title>Identification of large and diverse effector repertoires of 38 Legionella species.</title>
        <authorList>
            <person name="Burstein D."/>
            <person name="Amaro F."/>
            <person name="Zusman T."/>
            <person name="Lifshitz Z."/>
            <person name="Cohen O."/>
            <person name="Gilbert J.A."/>
            <person name="Pupko T."/>
            <person name="Shuman H.A."/>
            <person name="Segal G."/>
        </authorList>
    </citation>
    <scope>NUCLEOTIDE SEQUENCE [LARGE SCALE GENOMIC DNA]</scope>
    <source>
        <strain evidence="3 5">1762-AUS-E</strain>
    </source>
</reference>
<evidence type="ECO:0000256" key="1">
    <source>
        <dbReference type="SAM" id="MobiDB-lite"/>
    </source>
</evidence>
<keyword evidence="2" id="KW-0812">Transmembrane</keyword>
<dbReference type="EMBL" id="LNKA01000019">
    <property type="protein sequence ID" value="KTC64645.1"/>
    <property type="molecule type" value="Genomic_DNA"/>
</dbReference>
<evidence type="ECO:0000313" key="5">
    <source>
        <dbReference type="Proteomes" id="UP000054859"/>
    </source>
</evidence>
<protein>
    <submittedName>
        <fullName evidence="3">Ankyrin repeat protein</fullName>
    </submittedName>
</protein>
<dbReference type="OrthoDB" id="5654450at2"/>
<feature type="region of interest" description="Disordered" evidence="1">
    <location>
        <begin position="142"/>
        <end position="168"/>
    </location>
</feature>
<keyword evidence="2" id="KW-0472">Membrane</keyword>